<dbReference type="EMBL" id="JAJVDC020000021">
    <property type="protein sequence ID" value="KAL1633513.1"/>
    <property type="molecule type" value="Genomic_DNA"/>
</dbReference>
<evidence type="ECO:0000256" key="4">
    <source>
        <dbReference type="ARBA" id="ARBA00022723"/>
    </source>
</evidence>
<keyword evidence="5" id="KW-0464">Manganese</keyword>
<sequence length="236" mass="25039">MSSKTSLFLGLLAASLHHVAAVDQVVNAQLVKDATMAPTRLERLNLFPADNDTIFDFNAQDNYSWQPGSVVNANKATFPYTTGNGMTMAMLNLGPCSMLPPHYHPRAANYVVAVGGTTNTYMIEENGARTVKATLDPGKMTIFPAASIHLMENQGCENAQLVSALNSEDTGTVNIANVLFNLIPPGLVAPAVGYGPADINGTAKTVPPVGTGSIYGRKECLARCAKAGYKVYSWGE</sequence>
<evidence type="ECO:0000256" key="3">
    <source>
        <dbReference type="ARBA" id="ARBA00022525"/>
    </source>
</evidence>
<evidence type="ECO:0000256" key="6">
    <source>
        <dbReference type="SAM" id="SignalP"/>
    </source>
</evidence>
<dbReference type="SMART" id="SM00835">
    <property type="entry name" value="Cupin_1"/>
    <property type="match status" value="1"/>
</dbReference>
<dbReference type="InterPro" id="IPR011051">
    <property type="entry name" value="RmlC_Cupin_sf"/>
</dbReference>
<evidence type="ECO:0000313" key="8">
    <source>
        <dbReference type="EMBL" id="KAL1633513.1"/>
    </source>
</evidence>
<evidence type="ECO:0000259" key="7">
    <source>
        <dbReference type="SMART" id="SM00835"/>
    </source>
</evidence>
<feature type="signal peptide" evidence="6">
    <location>
        <begin position="1"/>
        <end position="21"/>
    </location>
</feature>
<reference evidence="8 9" key="1">
    <citation type="submission" date="2024-02" db="EMBL/GenBank/DDBJ databases">
        <title>De novo assembly and annotation of 12 fungi associated with fruit tree decline syndrome in Ontario, Canada.</title>
        <authorList>
            <person name="Sulman M."/>
            <person name="Ellouze W."/>
            <person name="Ilyukhin E."/>
        </authorList>
    </citation>
    <scope>NUCLEOTIDE SEQUENCE [LARGE SCALE GENOMIC DNA]</scope>
    <source>
        <strain evidence="8 9">M1-105</strain>
    </source>
</reference>
<comment type="subcellular location">
    <subcellularLocation>
        <location evidence="1">Secreted</location>
    </subcellularLocation>
</comment>
<dbReference type="Pfam" id="PF00190">
    <property type="entry name" value="Cupin_1"/>
    <property type="match status" value="1"/>
</dbReference>
<dbReference type="InterPro" id="IPR006045">
    <property type="entry name" value="Cupin_1"/>
</dbReference>
<feature type="chain" id="PRO_5046893800" description="Cupin type-1 domain-containing protein" evidence="6">
    <location>
        <begin position="22"/>
        <end position="236"/>
    </location>
</feature>
<evidence type="ECO:0000256" key="2">
    <source>
        <dbReference type="ARBA" id="ARBA00007456"/>
    </source>
</evidence>
<organism evidence="8 9">
    <name type="scientific">Neofusicoccum ribis</name>
    <dbReference type="NCBI Taxonomy" id="45134"/>
    <lineage>
        <taxon>Eukaryota</taxon>
        <taxon>Fungi</taxon>
        <taxon>Dikarya</taxon>
        <taxon>Ascomycota</taxon>
        <taxon>Pezizomycotina</taxon>
        <taxon>Dothideomycetes</taxon>
        <taxon>Dothideomycetes incertae sedis</taxon>
        <taxon>Botryosphaeriales</taxon>
        <taxon>Botryosphaeriaceae</taxon>
        <taxon>Neofusicoccum</taxon>
    </lineage>
</organism>
<evidence type="ECO:0000313" key="9">
    <source>
        <dbReference type="Proteomes" id="UP001521116"/>
    </source>
</evidence>
<dbReference type="SUPFAM" id="SSF51182">
    <property type="entry name" value="RmlC-like cupins"/>
    <property type="match status" value="1"/>
</dbReference>
<protein>
    <recommendedName>
        <fullName evidence="7">Cupin type-1 domain-containing protein</fullName>
    </recommendedName>
</protein>
<evidence type="ECO:0000256" key="1">
    <source>
        <dbReference type="ARBA" id="ARBA00004613"/>
    </source>
</evidence>
<comment type="similarity">
    <text evidence="2">Belongs to the germin family.</text>
</comment>
<dbReference type="CDD" id="cd02241">
    <property type="entry name" value="cupin_OxOx"/>
    <property type="match status" value="1"/>
</dbReference>
<keyword evidence="4" id="KW-0479">Metal-binding</keyword>
<name>A0ABR3T2C8_9PEZI</name>
<dbReference type="InterPro" id="IPR001929">
    <property type="entry name" value="Germin"/>
</dbReference>
<feature type="domain" description="Cupin type-1" evidence="7">
    <location>
        <begin position="55"/>
        <end position="200"/>
    </location>
</feature>
<keyword evidence="3" id="KW-0964">Secreted</keyword>
<gene>
    <name evidence="8" type="ORF">SLS56_002898</name>
</gene>
<evidence type="ECO:0000256" key="5">
    <source>
        <dbReference type="ARBA" id="ARBA00023211"/>
    </source>
</evidence>
<keyword evidence="9" id="KW-1185">Reference proteome</keyword>
<dbReference type="PRINTS" id="PR00325">
    <property type="entry name" value="GERMIN"/>
</dbReference>
<comment type="caution">
    <text evidence="8">The sequence shown here is derived from an EMBL/GenBank/DDBJ whole genome shotgun (WGS) entry which is preliminary data.</text>
</comment>
<dbReference type="Gene3D" id="2.60.120.10">
    <property type="entry name" value="Jelly Rolls"/>
    <property type="match status" value="1"/>
</dbReference>
<proteinExistence type="inferred from homology"/>
<dbReference type="InterPro" id="IPR014710">
    <property type="entry name" value="RmlC-like_jellyroll"/>
</dbReference>
<dbReference type="PANTHER" id="PTHR31238">
    <property type="entry name" value="GERMIN-LIKE PROTEIN SUBFAMILY 3 MEMBER 3"/>
    <property type="match status" value="1"/>
</dbReference>
<keyword evidence="6" id="KW-0732">Signal</keyword>
<dbReference type="Proteomes" id="UP001521116">
    <property type="component" value="Unassembled WGS sequence"/>
</dbReference>
<accession>A0ABR3T2C8</accession>